<dbReference type="Pfam" id="PF00620">
    <property type="entry name" value="RhoGAP"/>
    <property type="match status" value="1"/>
</dbReference>
<dbReference type="OrthoDB" id="79452at2759"/>
<dbReference type="CDD" id="cd20824">
    <property type="entry name" value="C1_SpBZZ1-like"/>
    <property type="match status" value="1"/>
</dbReference>
<feature type="compositionally biased region" description="Acidic residues" evidence="6">
    <location>
        <begin position="652"/>
        <end position="661"/>
    </location>
</feature>
<feature type="compositionally biased region" description="Basic and acidic residues" evidence="6">
    <location>
        <begin position="492"/>
        <end position="501"/>
    </location>
</feature>
<feature type="compositionally biased region" description="Low complexity" evidence="6">
    <location>
        <begin position="366"/>
        <end position="384"/>
    </location>
</feature>
<feature type="compositionally biased region" description="Polar residues" evidence="6">
    <location>
        <begin position="427"/>
        <end position="439"/>
    </location>
</feature>
<feature type="compositionally biased region" description="Basic and acidic residues" evidence="6">
    <location>
        <begin position="585"/>
        <end position="597"/>
    </location>
</feature>
<proteinExistence type="predicted"/>
<feature type="domain" description="Rho-GAP" evidence="9">
    <location>
        <begin position="1243"/>
        <end position="1438"/>
    </location>
</feature>
<dbReference type="PROSITE" id="PS50238">
    <property type="entry name" value="RHOGAP"/>
    <property type="match status" value="1"/>
</dbReference>
<feature type="region of interest" description="Disordered" evidence="6">
    <location>
        <begin position="276"/>
        <end position="671"/>
    </location>
</feature>
<dbReference type="SMART" id="SM00132">
    <property type="entry name" value="LIM"/>
    <property type="match status" value="2"/>
</dbReference>
<evidence type="ECO:0000313" key="11">
    <source>
        <dbReference type="Proteomes" id="UP000076532"/>
    </source>
</evidence>
<evidence type="ECO:0000259" key="8">
    <source>
        <dbReference type="PROSITE" id="PS50081"/>
    </source>
</evidence>
<dbReference type="Gene3D" id="1.10.555.10">
    <property type="entry name" value="Rho GTPase activation protein"/>
    <property type="match status" value="1"/>
</dbReference>
<evidence type="ECO:0000259" key="7">
    <source>
        <dbReference type="PROSITE" id="PS50023"/>
    </source>
</evidence>
<feature type="compositionally biased region" description="Basic and acidic residues" evidence="6">
    <location>
        <begin position="444"/>
        <end position="455"/>
    </location>
</feature>
<dbReference type="FunFam" id="1.10.555.10:FF:000043">
    <property type="entry name" value="Rho GTPase activator Rga"/>
    <property type="match status" value="1"/>
</dbReference>
<feature type="region of interest" description="Disordered" evidence="6">
    <location>
        <begin position="1134"/>
        <end position="1175"/>
    </location>
</feature>
<dbReference type="Pfam" id="PF00130">
    <property type="entry name" value="C1_1"/>
    <property type="match status" value="1"/>
</dbReference>
<feature type="domain" description="LIM zinc-binding" evidence="7">
    <location>
        <begin position="93"/>
        <end position="152"/>
    </location>
</feature>
<feature type="compositionally biased region" description="Polar residues" evidence="6">
    <location>
        <begin position="201"/>
        <end position="220"/>
    </location>
</feature>
<evidence type="ECO:0000256" key="6">
    <source>
        <dbReference type="SAM" id="MobiDB-lite"/>
    </source>
</evidence>
<feature type="compositionally biased region" description="Low complexity" evidence="6">
    <location>
        <begin position="283"/>
        <end position="309"/>
    </location>
</feature>
<dbReference type="InterPro" id="IPR000198">
    <property type="entry name" value="RhoGAP_dom"/>
</dbReference>
<dbReference type="STRING" id="436010.A0A166IHE7"/>
<dbReference type="SMART" id="SM00324">
    <property type="entry name" value="RhoGAP"/>
    <property type="match status" value="1"/>
</dbReference>
<feature type="compositionally biased region" description="Basic and acidic residues" evidence="6">
    <location>
        <begin position="1158"/>
        <end position="1175"/>
    </location>
</feature>
<feature type="region of interest" description="Disordered" evidence="6">
    <location>
        <begin position="154"/>
        <end position="189"/>
    </location>
</feature>
<dbReference type="PANTHER" id="PTHR46075:SF2">
    <property type="entry name" value="RHO GTPASE ACTIVATING PROTEIN AT 5A, ISOFORM A"/>
    <property type="match status" value="1"/>
</dbReference>
<evidence type="ECO:0000259" key="9">
    <source>
        <dbReference type="PROSITE" id="PS50238"/>
    </source>
</evidence>
<accession>A0A166IHE7</accession>
<evidence type="ECO:0000256" key="5">
    <source>
        <dbReference type="SAM" id="Coils"/>
    </source>
</evidence>
<dbReference type="PANTHER" id="PTHR46075">
    <property type="entry name" value="CHIMERIN FAMILY MEMBER"/>
    <property type="match status" value="1"/>
</dbReference>
<dbReference type="GO" id="GO:0005096">
    <property type="term" value="F:GTPase activator activity"/>
    <property type="evidence" value="ECO:0007669"/>
    <property type="project" value="UniProtKB-KW"/>
</dbReference>
<dbReference type="PROSITE" id="PS00479">
    <property type="entry name" value="ZF_DAG_PE_1"/>
    <property type="match status" value="1"/>
</dbReference>
<organism evidence="10 11">
    <name type="scientific">Athelia psychrophila</name>
    <dbReference type="NCBI Taxonomy" id="1759441"/>
    <lineage>
        <taxon>Eukaryota</taxon>
        <taxon>Fungi</taxon>
        <taxon>Dikarya</taxon>
        <taxon>Basidiomycota</taxon>
        <taxon>Agaricomycotina</taxon>
        <taxon>Agaricomycetes</taxon>
        <taxon>Agaricomycetidae</taxon>
        <taxon>Atheliales</taxon>
        <taxon>Atheliaceae</taxon>
        <taxon>Athelia</taxon>
    </lineage>
</organism>
<dbReference type="InterPro" id="IPR046349">
    <property type="entry name" value="C1-like_sf"/>
</dbReference>
<feature type="region of interest" description="Disordered" evidence="6">
    <location>
        <begin position="760"/>
        <end position="839"/>
    </location>
</feature>
<dbReference type="GO" id="GO:0046872">
    <property type="term" value="F:metal ion binding"/>
    <property type="evidence" value="ECO:0007669"/>
    <property type="project" value="UniProtKB-KW"/>
</dbReference>
<keyword evidence="5" id="KW-0175">Coiled coil</keyword>
<keyword evidence="2 4" id="KW-0479">Metal-binding</keyword>
<keyword evidence="11" id="KW-1185">Reference proteome</keyword>
<feature type="compositionally biased region" description="Low complexity" evidence="6">
    <location>
        <begin position="538"/>
        <end position="569"/>
    </location>
</feature>
<feature type="domain" description="Phorbol-ester/DAG-type" evidence="8">
    <location>
        <begin position="1172"/>
        <end position="1219"/>
    </location>
</feature>
<name>A0A166IHE7_9AGAM</name>
<dbReference type="PROSITE" id="PS00478">
    <property type="entry name" value="LIM_DOMAIN_1"/>
    <property type="match status" value="2"/>
</dbReference>
<dbReference type="InterPro" id="IPR051854">
    <property type="entry name" value="Rho-type_GAP"/>
</dbReference>
<dbReference type="SUPFAM" id="SSF57889">
    <property type="entry name" value="Cysteine-rich domain"/>
    <property type="match status" value="1"/>
</dbReference>
<dbReference type="SUPFAM" id="SSF48350">
    <property type="entry name" value="GTPase activation domain, GAP"/>
    <property type="match status" value="1"/>
</dbReference>
<feature type="compositionally biased region" description="Pro residues" evidence="6">
    <location>
        <begin position="603"/>
        <end position="612"/>
    </location>
</feature>
<dbReference type="InterPro" id="IPR001781">
    <property type="entry name" value="Znf_LIM"/>
</dbReference>
<evidence type="ECO:0000256" key="1">
    <source>
        <dbReference type="ARBA" id="ARBA00022468"/>
    </source>
</evidence>
<protein>
    <submittedName>
        <fullName evidence="10">RhoGAP-domain-containing protein</fullName>
    </submittedName>
</protein>
<evidence type="ECO:0000313" key="10">
    <source>
        <dbReference type="EMBL" id="KZP19827.1"/>
    </source>
</evidence>
<dbReference type="Gene3D" id="2.10.110.10">
    <property type="entry name" value="Cysteine Rich Protein"/>
    <property type="match status" value="2"/>
</dbReference>
<feature type="compositionally biased region" description="Polar residues" evidence="6">
    <location>
        <begin position="830"/>
        <end position="839"/>
    </location>
</feature>
<gene>
    <name evidence="10" type="ORF">FIBSPDRAFT_827630</name>
</gene>
<keyword evidence="3 4" id="KW-0862">Zinc</keyword>
<dbReference type="FunFam" id="2.10.110.10:FF:000160">
    <property type="entry name" value="Signal transducer, putative"/>
    <property type="match status" value="1"/>
</dbReference>
<feature type="region of interest" description="Disordered" evidence="6">
    <location>
        <begin position="201"/>
        <end position="237"/>
    </location>
</feature>
<dbReference type="Gene3D" id="3.30.60.20">
    <property type="match status" value="1"/>
</dbReference>
<feature type="compositionally biased region" description="Polar residues" evidence="6">
    <location>
        <begin position="502"/>
        <end position="513"/>
    </location>
</feature>
<dbReference type="InterPro" id="IPR008936">
    <property type="entry name" value="Rho_GTPase_activation_prot"/>
</dbReference>
<dbReference type="Proteomes" id="UP000076532">
    <property type="component" value="Unassembled WGS sequence"/>
</dbReference>
<evidence type="ECO:0000256" key="3">
    <source>
        <dbReference type="ARBA" id="ARBA00022833"/>
    </source>
</evidence>
<dbReference type="Pfam" id="PF00412">
    <property type="entry name" value="LIM"/>
    <property type="match status" value="2"/>
</dbReference>
<dbReference type="PROSITE" id="PS50081">
    <property type="entry name" value="ZF_DAG_PE_2"/>
    <property type="match status" value="1"/>
</dbReference>
<feature type="compositionally biased region" description="Basic and acidic residues" evidence="6">
    <location>
        <begin position="619"/>
        <end position="639"/>
    </location>
</feature>
<dbReference type="CDD" id="cd09395">
    <property type="entry name" value="LIM2_Rga"/>
    <property type="match status" value="1"/>
</dbReference>
<evidence type="ECO:0000256" key="2">
    <source>
        <dbReference type="ARBA" id="ARBA00022723"/>
    </source>
</evidence>
<dbReference type="GO" id="GO:0007165">
    <property type="term" value="P:signal transduction"/>
    <property type="evidence" value="ECO:0007669"/>
    <property type="project" value="InterPro"/>
</dbReference>
<dbReference type="EMBL" id="KV417560">
    <property type="protein sequence ID" value="KZP19827.1"/>
    <property type="molecule type" value="Genomic_DNA"/>
</dbReference>
<dbReference type="SMART" id="SM00109">
    <property type="entry name" value="C1"/>
    <property type="match status" value="1"/>
</dbReference>
<dbReference type="InterPro" id="IPR002219">
    <property type="entry name" value="PKC_DAG/PE"/>
</dbReference>
<feature type="coiled-coil region" evidence="5">
    <location>
        <begin position="949"/>
        <end position="983"/>
    </location>
</feature>
<dbReference type="PROSITE" id="PS50023">
    <property type="entry name" value="LIM_DOMAIN_2"/>
    <property type="match status" value="1"/>
</dbReference>
<reference evidence="10 11" key="1">
    <citation type="journal article" date="2016" name="Mol. Biol. Evol.">
        <title>Comparative Genomics of Early-Diverging Mushroom-Forming Fungi Provides Insights into the Origins of Lignocellulose Decay Capabilities.</title>
        <authorList>
            <person name="Nagy L.G."/>
            <person name="Riley R."/>
            <person name="Tritt A."/>
            <person name="Adam C."/>
            <person name="Daum C."/>
            <person name="Floudas D."/>
            <person name="Sun H."/>
            <person name="Yadav J.S."/>
            <person name="Pangilinan J."/>
            <person name="Larsson K.H."/>
            <person name="Matsuura K."/>
            <person name="Barry K."/>
            <person name="Labutti K."/>
            <person name="Kuo R."/>
            <person name="Ohm R.A."/>
            <person name="Bhattacharya S.S."/>
            <person name="Shirouzu T."/>
            <person name="Yoshinaga Y."/>
            <person name="Martin F.M."/>
            <person name="Grigoriev I.V."/>
            <person name="Hibbett D.S."/>
        </authorList>
    </citation>
    <scope>NUCLEOTIDE SEQUENCE [LARGE SCALE GENOMIC DNA]</scope>
    <source>
        <strain evidence="10 11">CBS 109695</strain>
    </source>
</reference>
<keyword evidence="4" id="KW-0440">LIM domain</keyword>
<keyword evidence="1" id="KW-0343">GTPase activation</keyword>
<sequence>MATMSLKSNNSYDASESLLDAYSHADDEGVEDRLCPGCKLSAVNENGGLVVAFGQSFFHVDCFKCAKCGDQVTADTNLLLLSDGSPICANCSYSCNVCNLPILDEAIMTGDDSYHAHCFKCKVCKTRIDELVFAKTSQGIYCMNCHNERMAKIRRHAQKKKERERAGSSTKSKSRERGGTAGEFGALSPGVDASFTADASFRSNTSTTPSREFTRQNSHPHINESLAARPSSKQSSLPLVSDAFKPVKPLMPASISITPETPPRNQRPSNVEVNVAIPNGDYSSASSPSFSRATSATTEPSSSTSTQQEFLKPNGAASALQRKKSYDDGTRPLGVLYRQKGAPEALNLAVTSKSDKRRSIQPLARPLTNSPPNALSPSSPRSPSFAQTLSPAPYSRADSPHNPSPSPTRRAFTTSPPPASPHPGSARNSASTVFHSPTGSPLPPEKDLDYDERRRPSSAAPGSSFGDANGDGRPPMRPSVTLDEVPRANSPHTRDRERVRLSSESSTLGQQKRLSPLGGLNGNGHSLRMQKSFDDGARASSPLSPSGGPVSAGSWPASGSRSRPNSGSSRRADVPHSVESGTDTDGERDSAEAERGSGKVPTSPGPVPPPKETPNGRSFAKESASHAKESSPKDHKDDTVEASMMLRRDSTDSADDYDELESPPVQSTSIATFIAPALPPIRFSMTGGDFAEMMKGVGNGMPSWKSQDHMLKLAEELDSTPSTPPPSAMPVTPGSDVTVTDVGDETIKFSIADAARDAAAQRMAASSDPQERAAAAPRVFEGMPSESSSAQRPRTADSHRPTPIAVLAPTRPSTGSADSPTKGLAPDSAARSNTTATDSSDLVVTRLREAYADATQRGAQQLKLDKGFVEAILGAFDQRQGAFKVLKGKHDGMTRASQHYAEGMNGAQTEYDSQLKARRDAEAEVTRLRVLLSGQAVRLSAISGETKKQEQREEMSRELSSNLDDLERKLSKLKVERDMTMAEVEELSASKISSPGEVPGVGLARSLTMRLDNIKSQYQHELLPLTQQREALAREIADLKTARDMFLEETTVLNARNEELAQLSAQYARRMETMTGSESHPIFKSEVHAPPMERKSSSFDKSRVYPSAPGLQSSFSASSASTTTLAETHGSLGRNNKILPEISSPMSRPGKFKWPGSKAKEAAAGKGPKRQEHKFQQHSVLRFTRCDHCGDKMWGSQLRCTCCNISVHVRCISHVQAACVGTTSGRPENQNHSGPLPPSMFGRDLGEQIKSDARYGDRQVPVIVEKCIDAVEALALDYEGVYRKNGGSGQSKVITQLFERGDYEAFDLRDQEQFNDISSVTSVLKTYFRSLPTPLLTYDLHDEFMTAAAVKEPEAKYDALLEAVNKLPNEYYYTLRLLMLHLNNIREHSEINLMTARNLGVVFGPTLMRSKDPAVEFSDMAGKAITVEWLVDNAPAIFPPPPSH</sequence>
<evidence type="ECO:0000256" key="4">
    <source>
        <dbReference type="PROSITE-ProRule" id="PRU00125"/>
    </source>
</evidence>